<dbReference type="EMBL" id="JANPWB010000010">
    <property type="protein sequence ID" value="KAJ1142588.1"/>
    <property type="molecule type" value="Genomic_DNA"/>
</dbReference>
<protein>
    <submittedName>
        <fullName evidence="2">Uncharacterized protein</fullName>
    </submittedName>
</protein>
<organism evidence="2 3">
    <name type="scientific">Pleurodeles waltl</name>
    <name type="common">Iberian ribbed newt</name>
    <dbReference type="NCBI Taxonomy" id="8319"/>
    <lineage>
        <taxon>Eukaryota</taxon>
        <taxon>Metazoa</taxon>
        <taxon>Chordata</taxon>
        <taxon>Craniata</taxon>
        <taxon>Vertebrata</taxon>
        <taxon>Euteleostomi</taxon>
        <taxon>Amphibia</taxon>
        <taxon>Batrachia</taxon>
        <taxon>Caudata</taxon>
        <taxon>Salamandroidea</taxon>
        <taxon>Salamandridae</taxon>
        <taxon>Pleurodelinae</taxon>
        <taxon>Pleurodeles</taxon>
    </lineage>
</organism>
<name>A0AAV7QW02_PLEWA</name>
<keyword evidence="3" id="KW-1185">Reference proteome</keyword>
<evidence type="ECO:0000313" key="3">
    <source>
        <dbReference type="Proteomes" id="UP001066276"/>
    </source>
</evidence>
<evidence type="ECO:0000256" key="1">
    <source>
        <dbReference type="SAM" id="MobiDB-lite"/>
    </source>
</evidence>
<accession>A0AAV7QW02</accession>
<dbReference type="Proteomes" id="UP001066276">
    <property type="component" value="Chromosome 6"/>
</dbReference>
<sequence>MLQYVGTTFSALLRAGASAGAAGLSRQPLLFSAILRCTPGRYYKWPPPGLVWGICKHTMHQGSGRDLRPHLDWVRQAGACSPMPVSDIQRKAEKPRPKPQRSTPRCFLQRNLMLYIRLHLLQSTALTARLCSPQTR</sequence>
<feature type="region of interest" description="Disordered" evidence="1">
    <location>
        <begin position="84"/>
        <end position="103"/>
    </location>
</feature>
<proteinExistence type="predicted"/>
<reference evidence="2" key="1">
    <citation type="journal article" date="2022" name="bioRxiv">
        <title>Sequencing and chromosome-scale assembly of the giantPleurodeles waltlgenome.</title>
        <authorList>
            <person name="Brown T."/>
            <person name="Elewa A."/>
            <person name="Iarovenko S."/>
            <person name="Subramanian E."/>
            <person name="Araus A.J."/>
            <person name="Petzold A."/>
            <person name="Susuki M."/>
            <person name="Suzuki K.-i.T."/>
            <person name="Hayashi T."/>
            <person name="Toyoda A."/>
            <person name="Oliveira C."/>
            <person name="Osipova E."/>
            <person name="Leigh N.D."/>
            <person name="Simon A."/>
            <person name="Yun M.H."/>
        </authorList>
    </citation>
    <scope>NUCLEOTIDE SEQUENCE</scope>
    <source>
        <strain evidence="2">20211129_DDA</strain>
        <tissue evidence="2">Liver</tissue>
    </source>
</reference>
<evidence type="ECO:0000313" key="2">
    <source>
        <dbReference type="EMBL" id="KAJ1142588.1"/>
    </source>
</evidence>
<dbReference type="AlphaFoldDB" id="A0AAV7QW02"/>
<gene>
    <name evidence="2" type="ORF">NDU88_008902</name>
</gene>
<comment type="caution">
    <text evidence="2">The sequence shown here is derived from an EMBL/GenBank/DDBJ whole genome shotgun (WGS) entry which is preliminary data.</text>
</comment>